<keyword evidence="1" id="KW-0805">Transcription regulation</keyword>
<dbReference type="RefSeq" id="WP_142097111.1">
    <property type="nucleotide sequence ID" value="NZ_VIGH01000003.1"/>
</dbReference>
<evidence type="ECO:0000256" key="3">
    <source>
        <dbReference type="ARBA" id="ARBA00023163"/>
    </source>
</evidence>
<comment type="caution">
    <text evidence="5">The sequence shown here is derived from an EMBL/GenBank/DDBJ whole genome shotgun (WGS) entry which is preliminary data.</text>
</comment>
<keyword evidence="2" id="KW-0238">DNA-binding</keyword>
<dbReference type="SMART" id="SM00342">
    <property type="entry name" value="HTH_ARAC"/>
    <property type="match status" value="1"/>
</dbReference>
<dbReference type="PANTHER" id="PTHR46796">
    <property type="entry name" value="HTH-TYPE TRANSCRIPTIONAL ACTIVATOR RHAS-RELATED"/>
    <property type="match status" value="1"/>
</dbReference>
<dbReference type="PANTHER" id="PTHR46796:SF13">
    <property type="entry name" value="HTH-TYPE TRANSCRIPTIONAL ACTIVATOR RHAS"/>
    <property type="match status" value="1"/>
</dbReference>
<dbReference type="EMBL" id="VIGH01000003">
    <property type="protein sequence ID" value="TQF73332.1"/>
    <property type="molecule type" value="Genomic_DNA"/>
</dbReference>
<dbReference type="Pfam" id="PF12852">
    <property type="entry name" value="Cupin_6"/>
    <property type="match status" value="1"/>
</dbReference>
<dbReference type="InterPro" id="IPR009057">
    <property type="entry name" value="Homeodomain-like_sf"/>
</dbReference>
<dbReference type="InterPro" id="IPR032783">
    <property type="entry name" value="AraC_lig"/>
</dbReference>
<evidence type="ECO:0000313" key="6">
    <source>
        <dbReference type="Proteomes" id="UP000316256"/>
    </source>
</evidence>
<keyword evidence="6" id="KW-1185">Reference proteome</keyword>
<dbReference type="InterPro" id="IPR018062">
    <property type="entry name" value="HTH_AraC-typ_CS"/>
</dbReference>
<protein>
    <submittedName>
        <fullName evidence="5">AraC family transcriptional regulator</fullName>
    </submittedName>
</protein>
<dbReference type="OrthoDB" id="241790at2"/>
<dbReference type="PROSITE" id="PS00041">
    <property type="entry name" value="HTH_ARAC_FAMILY_1"/>
    <property type="match status" value="1"/>
</dbReference>
<dbReference type="GO" id="GO:0003700">
    <property type="term" value="F:DNA-binding transcription factor activity"/>
    <property type="evidence" value="ECO:0007669"/>
    <property type="project" value="InterPro"/>
</dbReference>
<evidence type="ECO:0000259" key="4">
    <source>
        <dbReference type="PROSITE" id="PS01124"/>
    </source>
</evidence>
<reference evidence="5 6" key="1">
    <citation type="submission" date="2019-06" db="EMBL/GenBank/DDBJ databases">
        <title>Rhodococcus spaelei sp. nov., isolated from a cave.</title>
        <authorList>
            <person name="Lee S.D."/>
        </authorList>
    </citation>
    <scope>NUCLEOTIDE SEQUENCE [LARGE SCALE GENOMIC DNA]</scope>
    <source>
        <strain evidence="5 6">C9-5</strain>
    </source>
</reference>
<dbReference type="Gene3D" id="1.10.10.60">
    <property type="entry name" value="Homeodomain-like"/>
    <property type="match status" value="2"/>
</dbReference>
<dbReference type="Pfam" id="PF12833">
    <property type="entry name" value="HTH_18"/>
    <property type="match status" value="1"/>
</dbReference>
<gene>
    <name evidence="5" type="ORF">FK531_07400</name>
</gene>
<dbReference type="Proteomes" id="UP000316256">
    <property type="component" value="Unassembled WGS sequence"/>
</dbReference>
<name>A0A541BLX6_9NOCA</name>
<dbReference type="AlphaFoldDB" id="A0A541BLX6"/>
<dbReference type="InterPro" id="IPR018060">
    <property type="entry name" value="HTH_AraC"/>
</dbReference>
<accession>A0A541BLX6</accession>
<evidence type="ECO:0000313" key="5">
    <source>
        <dbReference type="EMBL" id="TQF73332.1"/>
    </source>
</evidence>
<dbReference type="InterPro" id="IPR050204">
    <property type="entry name" value="AraC_XylS_family_regulators"/>
</dbReference>
<sequence>MDPLAGLLDGPRSRGAFLLRSILSPPWSLRIQDHAPLTLVAMVRGRAWVAHDGADPVPMHQGDVAVVRGPDPYTVSDRPGTTPQVIVHPGQICTTPDGESLSEAMDLGIRTWGNNAHGEVVMITGTYQVGAAVGDRLLRALPRLLTVRRDEWDSPLLPLLGDEMAKDEPGQDVMLDRLLDLVLITVLRTWFARPESSAPAWYRAHGDDVIGPALRRLQNNPAHPWTVASLASEVGVSRASLARRFTELVGEPPMSYLTGWRLTLAADLLRTPEATIGAVARKVGYGSSFALSAAFKRVHGMSPREYRQSLDAA</sequence>
<keyword evidence="3" id="KW-0804">Transcription</keyword>
<dbReference type="PROSITE" id="PS01124">
    <property type="entry name" value="HTH_ARAC_FAMILY_2"/>
    <property type="match status" value="1"/>
</dbReference>
<dbReference type="GO" id="GO:0043565">
    <property type="term" value="F:sequence-specific DNA binding"/>
    <property type="evidence" value="ECO:0007669"/>
    <property type="project" value="InterPro"/>
</dbReference>
<dbReference type="SUPFAM" id="SSF46689">
    <property type="entry name" value="Homeodomain-like"/>
    <property type="match status" value="2"/>
</dbReference>
<proteinExistence type="predicted"/>
<organism evidence="5 6">
    <name type="scientific">Rhodococcus spelaei</name>
    <dbReference type="NCBI Taxonomy" id="2546320"/>
    <lineage>
        <taxon>Bacteria</taxon>
        <taxon>Bacillati</taxon>
        <taxon>Actinomycetota</taxon>
        <taxon>Actinomycetes</taxon>
        <taxon>Mycobacteriales</taxon>
        <taxon>Nocardiaceae</taxon>
        <taxon>Rhodococcus</taxon>
    </lineage>
</organism>
<evidence type="ECO:0000256" key="1">
    <source>
        <dbReference type="ARBA" id="ARBA00023015"/>
    </source>
</evidence>
<feature type="domain" description="HTH araC/xylS-type" evidence="4">
    <location>
        <begin position="211"/>
        <end position="309"/>
    </location>
</feature>
<evidence type="ECO:0000256" key="2">
    <source>
        <dbReference type="ARBA" id="ARBA00023125"/>
    </source>
</evidence>